<evidence type="ECO:0000313" key="4">
    <source>
        <dbReference type="Proteomes" id="UP001595699"/>
    </source>
</evidence>
<keyword evidence="1" id="KW-0472">Membrane</keyword>
<dbReference type="RefSeq" id="WP_205114328.1">
    <property type="nucleotide sequence ID" value="NZ_JAFBCM010000001.1"/>
</dbReference>
<evidence type="ECO:0000259" key="2">
    <source>
        <dbReference type="Pfam" id="PF09335"/>
    </source>
</evidence>
<keyword evidence="1" id="KW-1133">Transmembrane helix</keyword>
<dbReference type="InterPro" id="IPR032816">
    <property type="entry name" value="VTT_dom"/>
</dbReference>
<dbReference type="EMBL" id="JBHRZH010000009">
    <property type="protein sequence ID" value="MFC3761697.1"/>
    <property type="molecule type" value="Genomic_DNA"/>
</dbReference>
<accession>A0ABV7YAU3</accession>
<feature type="transmembrane region" description="Helical" evidence="1">
    <location>
        <begin position="95"/>
        <end position="118"/>
    </location>
</feature>
<comment type="caution">
    <text evidence="3">The sequence shown here is derived from an EMBL/GenBank/DDBJ whole genome shotgun (WGS) entry which is preliminary data.</text>
</comment>
<name>A0ABV7YAU3_9ACTN</name>
<sequence>MLFLSTFLYCIASALIPVVNAEAYVAGVGALVHGGQWQLIFVALTAAAGQMVGKIAYFLLGRSSLNWPFIKKKLESPRWKASFEKWQGRLGGNRVLASFVLLASALFGFPPFAILSVLAGQMRVPLPLFLVTGFIGRFGRFAAILGIAGFVSLQFGK</sequence>
<evidence type="ECO:0000313" key="3">
    <source>
        <dbReference type="EMBL" id="MFC3761697.1"/>
    </source>
</evidence>
<protein>
    <submittedName>
        <fullName evidence="3">VTT domain-containing protein</fullName>
    </submittedName>
</protein>
<evidence type="ECO:0000256" key="1">
    <source>
        <dbReference type="SAM" id="Phobius"/>
    </source>
</evidence>
<proteinExistence type="predicted"/>
<keyword evidence="1" id="KW-0812">Transmembrane</keyword>
<gene>
    <name evidence="3" type="ORF">ACFOUW_12700</name>
</gene>
<dbReference type="Proteomes" id="UP001595699">
    <property type="component" value="Unassembled WGS sequence"/>
</dbReference>
<dbReference type="Pfam" id="PF09335">
    <property type="entry name" value="VTT_dom"/>
    <property type="match status" value="1"/>
</dbReference>
<keyword evidence="4" id="KW-1185">Reference proteome</keyword>
<feature type="transmembrane region" description="Helical" evidence="1">
    <location>
        <begin position="37"/>
        <end position="60"/>
    </location>
</feature>
<organism evidence="3 4">
    <name type="scientific">Tenggerimyces flavus</name>
    <dbReference type="NCBI Taxonomy" id="1708749"/>
    <lineage>
        <taxon>Bacteria</taxon>
        <taxon>Bacillati</taxon>
        <taxon>Actinomycetota</taxon>
        <taxon>Actinomycetes</taxon>
        <taxon>Propionibacteriales</taxon>
        <taxon>Nocardioidaceae</taxon>
        <taxon>Tenggerimyces</taxon>
    </lineage>
</organism>
<feature type="transmembrane region" description="Helical" evidence="1">
    <location>
        <begin position="138"/>
        <end position="156"/>
    </location>
</feature>
<feature type="domain" description="VTT" evidence="2">
    <location>
        <begin position="23"/>
        <end position="143"/>
    </location>
</feature>
<reference evidence="4" key="1">
    <citation type="journal article" date="2019" name="Int. J. Syst. Evol. Microbiol.">
        <title>The Global Catalogue of Microorganisms (GCM) 10K type strain sequencing project: providing services to taxonomists for standard genome sequencing and annotation.</title>
        <authorList>
            <consortium name="The Broad Institute Genomics Platform"/>
            <consortium name="The Broad Institute Genome Sequencing Center for Infectious Disease"/>
            <person name="Wu L."/>
            <person name="Ma J."/>
        </authorList>
    </citation>
    <scope>NUCLEOTIDE SEQUENCE [LARGE SCALE GENOMIC DNA]</scope>
    <source>
        <strain evidence="4">CGMCC 4.7241</strain>
    </source>
</reference>